<feature type="region of interest" description="Disordered" evidence="1">
    <location>
        <begin position="1"/>
        <end position="93"/>
    </location>
</feature>
<feature type="compositionally biased region" description="Acidic residues" evidence="1">
    <location>
        <begin position="28"/>
        <end position="45"/>
    </location>
</feature>
<gene>
    <name evidence="3" type="ORF">CBR_g1068</name>
</gene>
<reference evidence="3 4" key="1">
    <citation type="journal article" date="2018" name="Cell">
        <title>The Chara Genome: Secondary Complexity and Implications for Plant Terrestrialization.</title>
        <authorList>
            <person name="Nishiyama T."/>
            <person name="Sakayama H."/>
            <person name="Vries J.D."/>
            <person name="Buschmann H."/>
            <person name="Saint-Marcoux D."/>
            <person name="Ullrich K.K."/>
            <person name="Haas F.B."/>
            <person name="Vanderstraeten L."/>
            <person name="Becker D."/>
            <person name="Lang D."/>
            <person name="Vosolsobe S."/>
            <person name="Rombauts S."/>
            <person name="Wilhelmsson P.K.I."/>
            <person name="Janitza P."/>
            <person name="Kern R."/>
            <person name="Heyl A."/>
            <person name="Rumpler F."/>
            <person name="Villalobos L.I.A.C."/>
            <person name="Clay J.M."/>
            <person name="Skokan R."/>
            <person name="Toyoda A."/>
            <person name="Suzuki Y."/>
            <person name="Kagoshima H."/>
            <person name="Schijlen E."/>
            <person name="Tajeshwar N."/>
            <person name="Catarino B."/>
            <person name="Hetherington A.J."/>
            <person name="Saltykova A."/>
            <person name="Bonnot C."/>
            <person name="Breuninger H."/>
            <person name="Symeonidi A."/>
            <person name="Radhakrishnan G.V."/>
            <person name="Van Nieuwerburgh F."/>
            <person name="Deforce D."/>
            <person name="Chang C."/>
            <person name="Karol K.G."/>
            <person name="Hedrich R."/>
            <person name="Ulvskov P."/>
            <person name="Glockner G."/>
            <person name="Delwiche C.F."/>
            <person name="Petrasek J."/>
            <person name="Van de Peer Y."/>
            <person name="Friml J."/>
            <person name="Beilby M."/>
            <person name="Dolan L."/>
            <person name="Kohara Y."/>
            <person name="Sugano S."/>
            <person name="Fujiyama A."/>
            <person name="Delaux P.-M."/>
            <person name="Quint M."/>
            <person name="TheiBen G."/>
            <person name="Hagemann M."/>
            <person name="Harholt J."/>
            <person name="Dunand C."/>
            <person name="Zachgo S."/>
            <person name="Langdale J."/>
            <person name="Maumus F."/>
            <person name="Straeten D.V.D."/>
            <person name="Gould S.B."/>
            <person name="Rensing S.A."/>
        </authorList>
    </citation>
    <scope>NUCLEOTIDE SEQUENCE [LARGE SCALE GENOMIC DNA]</scope>
    <source>
        <strain evidence="3 4">S276</strain>
    </source>
</reference>
<dbReference type="Gramene" id="GBG67949">
    <property type="protein sequence ID" value="GBG67949"/>
    <property type="gene ID" value="CBR_g1068"/>
</dbReference>
<dbReference type="Pfam" id="PF13339">
    <property type="entry name" value="AATF-Che1"/>
    <property type="match status" value="1"/>
</dbReference>
<dbReference type="OMA" id="AWPIIRG"/>
<feature type="domain" description="AATF leucine zipper-containing" evidence="2">
    <location>
        <begin position="133"/>
        <end position="216"/>
    </location>
</feature>
<evidence type="ECO:0000313" key="4">
    <source>
        <dbReference type="Proteomes" id="UP000265515"/>
    </source>
</evidence>
<evidence type="ECO:0000313" key="3">
    <source>
        <dbReference type="EMBL" id="GBG67949.1"/>
    </source>
</evidence>
<evidence type="ECO:0000259" key="2">
    <source>
        <dbReference type="Pfam" id="PF13339"/>
    </source>
</evidence>
<dbReference type="GO" id="GO:0005730">
    <property type="term" value="C:nucleolus"/>
    <property type="evidence" value="ECO:0007669"/>
    <property type="project" value="TreeGrafter"/>
</dbReference>
<keyword evidence="4" id="KW-1185">Reference proteome</keyword>
<dbReference type="OrthoDB" id="5783963at2759"/>
<name>A0A388KD27_CHABU</name>
<dbReference type="EMBL" id="BFEA01000094">
    <property type="protein sequence ID" value="GBG67949.1"/>
    <property type="molecule type" value="Genomic_DNA"/>
</dbReference>
<dbReference type="STRING" id="69332.A0A388KD27"/>
<sequence length="239" mass="26601">MEGVKYLGKKTSRKALLGSDLEAHSAEDGEGSESEEEDDKDEDAMEGTTEEKHSNEGGLEDKKRERIRQRAQEDEDGQQQTGSESEHEDERADMAEGDLLENEEIKALDKEYQQILHQEEEMLQTVRSRSAVDYKKAHAVANQRMLWDKALELCILCQRLLSIGNRLPQPVAWPIIRGASEEASTKFKDVSKAAAEALSVTLDLEKTLLERNEAILAARGSAELTGLCSGRGSICRSVK</sequence>
<dbReference type="PANTHER" id="PTHR15565">
    <property type="entry name" value="AATF PROTEIN APOPTOSIS ANTAGONIZING TRANSCRIPTION FACTOR"/>
    <property type="match status" value="1"/>
</dbReference>
<evidence type="ECO:0000256" key="1">
    <source>
        <dbReference type="SAM" id="MobiDB-lite"/>
    </source>
</evidence>
<dbReference type="InterPro" id="IPR039223">
    <property type="entry name" value="AATF/Bfr2"/>
</dbReference>
<dbReference type="InterPro" id="IPR025160">
    <property type="entry name" value="AATF"/>
</dbReference>
<organism evidence="3 4">
    <name type="scientific">Chara braunii</name>
    <name type="common">Braun's stonewort</name>
    <dbReference type="NCBI Taxonomy" id="69332"/>
    <lineage>
        <taxon>Eukaryota</taxon>
        <taxon>Viridiplantae</taxon>
        <taxon>Streptophyta</taxon>
        <taxon>Charophyceae</taxon>
        <taxon>Charales</taxon>
        <taxon>Characeae</taxon>
        <taxon>Chara</taxon>
    </lineage>
</organism>
<dbReference type="PANTHER" id="PTHR15565:SF0">
    <property type="entry name" value="PROTEIN AATF"/>
    <property type="match status" value="1"/>
</dbReference>
<feature type="compositionally biased region" description="Basic and acidic residues" evidence="1">
    <location>
        <begin position="84"/>
        <end position="93"/>
    </location>
</feature>
<dbReference type="Proteomes" id="UP000265515">
    <property type="component" value="Unassembled WGS sequence"/>
</dbReference>
<protein>
    <recommendedName>
        <fullName evidence="2">AATF leucine zipper-containing domain-containing protein</fullName>
    </recommendedName>
</protein>
<dbReference type="AlphaFoldDB" id="A0A388KD27"/>
<accession>A0A388KD27</accession>
<comment type="caution">
    <text evidence="3">The sequence shown here is derived from an EMBL/GenBank/DDBJ whole genome shotgun (WGS) entry which is preliminary data.</text>
</comment>
<feature type="compositionally biased region" description="Basic and acidic residues" evidence="1">
    <location>
        <begin position="49"/>
        <end position="72"/>
    </location>
</feature>
<proteinExistence type="predicted"/>